<proteinExistence type="predicted"/>
<accession>A0A8S3CHG8</accession>
<comment type="caution">
    <text evidence="1">The sequence shown here is derived from an EMBL/GenBank/DDBJ whole genome shotgun (WGS) entry which is preliminary data.</text>
</comment>
<dbReference type="AlphaFoldDB" id="A0A8S3CHG8"/>
<feature type="non-terminal residue" evidence="1">
    <location>
        <position position="81"/>
    </location>
</feature>
<organism evidence="1 2">
    <name type="scientific">Rotaria magnacalcarata</name>
    <dbReference type="NCBI Taxonomy" id="392030"/>
    <lineage>
        <taxon>Eukaryota</taxon>
        <taxon>Metazoa</taxon>
        <taxon>Spiralia</taxon>
        <taxon>Gnathifera</taxon>
        <taxon>Rotifera</taxon>
        <taxon>Eurotatoria</taxon>
        <taxon>Bdelloidea</taxon>
        <taxon>Philodinida</taxon>
        <taxon>Philodinidae</taxon>
        <taxon>Rotaria</taxon>
    </lineage>
</organism>
<evidence type="ECO:0000313" key="1">
    <source>
        <dbReference type="EMBL" id="CAF4892851.1"/>
    </source>
</evidence>
<evidence type="ECO:0000313" key="2">
    <source>
        <dbReference type="Proteomes" id="UP000676336"/>
    </source>
</evidence>
<dbReference type="EMBL" id="CAJOBI010171987">
    <property type="protein sequence ID" value="CAF4892851.1"/>
    <property type="molecule type" value="Genomic_DNA"/>
</dbReference>
<name>A0A8S3CHG8_9BILA</name>
<gene>
    <name evidence="1" type="ORF">SMN809_LOCUS51356</name>
</gene>
<protein>
    <submittedName>
        <fullName evidence="1">Uncharacterized protein</fullName>
    </submittedName>
</protein>
<dbReference type="Proteomes" id="UP000676336">
    <property type="component" value="Unassembled WGS sequence"/>
</dbReference>
<feature type="non-terminal residue" evidence="1">
    <location>
        <position position="1"/>
    </location>
</feature>
<reference evidence="1" key="1">
    <citation type="submission" date="2021-02" db="EMBL/GenBank/DDBJ databases">
        <authorList>
            <person name="Nowell W R."/>
        </authorList>
    </citation>
    <scope>NUCLEOTIDE SEQUENCE</scope>
</reference>
<sequence length="81" mass="9552">LMFTNDYQLLVEQQLNENNLSSLSIEKNRLKQRLTQDLLPNNKRLSIDKNSLENGFDLNTNDIHLLIQLGLLLPKQIDQYW</sequence>